<feature type="region of interest" description="Disordered" evidence="1">
    <location>
        <begin position="1060"/>
        <end position="1088"/>
    </location>
</feature>
<feature type="compositionally biased region" description="Polar residues" evidence="1">
    <location>
        <begin position="1420"/>
        <end position="1433"/>
    </location>
</feature>
<evidence type="ECO:0000259" key="2">
    <source>
        <dbReference type="Pfam" id="PF16059"/>
    </source>
</evidence>
<dbReference type="InterPro" id="IPR032060">
    <property type="entry name" value="MGA_dom"/>
</dbReference>
<reference evidence="3" key="1">
    <citation type="journal article" date="2014" name="PLoS ONE">
        <title>Transcriptome-Based Identification of ABC Transporters in the Western Tarnished Plant Bug Lygus hesperus.</title>
        <authorList>
            <person name="Hull J.J."/>
            <person name="Chaney K."/>
            <person name="Geib S.M."/>
            <person name="Fabrick J.A."/>
            <person name="Brent C.S."/>
            <person name="Walsh D."/>
            <person name="Lavine L.C."/>
        </authorList>
    </citation>
    <scope>NUCLEOTIDE SEQUENCE</scope>
</reference>
<feature type="compositionally biased region" description="Polar residues" evidence="1">
    <location>
        <begin position="871"/>
        <end position="881"/>
    </location>
</feature>
<feature type="region of interest" description="Disordered" evidence="1">
    <location>
        <begin position="298"/>
        <end position="338"/>
    </location>
</feature>
<feature type="compositionally biased region" description="Polar residues" evidence="1">
    <location>
        <begin position="784"/>
        <end position="802"/>
    </location>
</feature>
<organism evidence="3">
    <name type="scientific">Lygus hesperus</name>
    <name type="common">Western plant bug</name>
    <dbReference type="NCBI Taxonomy" id="30085"/>
    <lineage>
        <taxon>Eukaryota</taxon>
        <taxon>Metazoa</taxon>
        <taxon>Ecdysozoa</taxon>
        <taxon>Arthropoda</taxon>
        <taxon>Hexapoda</taxon>
        <taxon>Insecta</taxon>
        <taxon>Pterygota</taxon>
        <taxon>Neoptera</taxon>
        <taxon>Paraneoptera</taxon>
        <taxon>Hemiptera</taxon>
        <taxon>Heteroptera</taxon>
        <taxon>Panheteroptera</taxon>
        <taxon>Cimicomorpha</taxon>
        <taxon>Miridae</taxon>
        <taxon>Mirini</taxon>
        <taxon>Lygus</taxon>
    </lineage>
</organism>
<feature type="region of interest" description="Disordered" evidence="1">
    <location>
        <begin position="1"/>
        <end position="32"/>
    </location>
</feature>
<protein>
    <recommendedName>
        <fullName evidence="2">MGA conserved domain-containing protein</fullName>
    </recommendedName>
</protein>
<feature type="compositionally biased region" description="Basic and acidic residues" evidence="1">
    <location>
        <begin position="133"/>
        <end position="142"/>
    </location>
</feature>
<evidence type="ECO:0000256" key="1">
    <source>
        <dbReference type="SAM" id="MobiDB-lite"/>
    </source>
</evidence>
<evidence type="ECO:0000313" key="3">
    <source>
        <dbReference type="EMBL" id="JAG15611.1"/>
    </source>
</evidence>
<feature type="domain" description="MGA conserved" evidence="2">
    <location>
        <begin position="368"/>
        <end position="408"/>
    </location>
</feature>
<feature type="compositionally biased region" description="Low complexity" evidence="1">
    <location>
        <begin position="893"/>
        <end position="912"/>
    </location>
</feature>
<dbReference type="EMBL" id="GBHO01027993">
    <property type="protein sequence ID" value="JAG15611.1"/>
    <property type="molecule type" value="Transcribed_RNA"/>
</dbReference>
<feature type="non-terminal residue" evidence="3">
    <location>
        <position position="1433"/>
    </location>
</feature>
<feature type="compositionally biased region" description="Polar residues" evidence="1">
    <location>
        <begin position="308"/>
        <end position="329"/>
    </location>
</feature>
<feature type="region of interest" description="Disordered" evidence="1">
    <location>
        <begin position="1399"/>
        <end position="1433"/>
    </location>
</feature>
<proteinExistence type="predicted"/>
<reference evidence="3" key="2">
    <citation type="submission" date="2014-07" db="EMBL/GenBank/DDBJ databases">
        <authorList>
            <person name="Hull J."/>
        </authorList>
    </citation>
    <scope>NUCLEOTIDE SEQUENCE</scope>
</reference>
<feature type="region of interest" description="Disordered" evidence="1">
    <location>
        <begin position="772"/>
        <end position="914"/>
    </location>
</feature>
<gene>
    <name evidence="3" type="ORF">CM83_88444</name>
</gene>
<sequence>PEFLSATGACAVGSDPEDHDRPGVPPQPTNLPRTSVISKPSNLTKVTLKDYDCPKPLTFFNQSIPVTQSHKFTRSIEFVQRCPSLSFDNLSECRFPPQLRSLYKELKPPPEPAPTTIKTRRRRQRNRLSLSDHAFDNDDAHGRRNLLPTDEDLRTTYDKIYKYRGIPYIFQCSRGKSCECPSKCAQQVDSFSLYMEINPQPGTPLHPLVRENINCVTKESCVVDELSALVAVTAVQAPKMPLNRLFIPVSFHLKDKISCLEGIIPEILTETKIEEPVRGVVEDLLDFVDRQLSFNIKDEYDPDASPTPLENSFNEGSSQEIQPDVSTNSPERKKRGKCKEQNKVLRELKKLMNISVTDEIQEVNDDVKCTEPSCSLGCVCGSVHEKYHPPPEHCGNIGCMFECFCSDKSREMYLNLGDLSKEEKSWHQTVIRKRDNALEIKSGVDRAKRRKKAPSRYENEFTGQMINRCLGWNLRADRNKSYDLKDYKSPALPKSTKSSTVILEKPKLPCVYVQKSSHKSAFDDEVSKQDEVVAKGHSEAEKMRFDKIRKALKKSHKNKTIVNNERRLRLTTTERASTLQDVLIWCIVHNKYDCYCMNWIMFGKNNNLVCKPTSFRRFVHEKYLVSVNLEPNDAENYRQVLWYDQAKHCARTAGSLIDYAHRNKHPLFKRKSSHLLENNIISYSNGYLKAKPVATYTSEIPSDNYPFVTALTRKITQGVGDVLKITKSPSDQFVDVGSATSNPAMFLPPDDLKWDSSEDEIVDKSDFLLDDDDSSEFIPKPKNQKLTPNPTQSFCFSSIMKNTKTPAKKSKSTRRKSDSDSDIELVEDPIETYSLTSSSSPEPVFVDGGTLSDSSVDDEVVGNNSKHNDQKSQNFPNVTNCNDDDCESFSSATKSAGKSPSPTKSSGSNRSSQICDELPKLDKKVVKEWPDKIQNSFKTPTSSALGPKLDQVPCTIIGRHETIQMPLFVDEDDGYPQKGLFCMSLPDLGFVKVKDSRPGNFIMEDPCEPKAYKIFKSCKEGSDYMKKLVGLCINPEFACSEWVMVTRGVLEKYQSKPFDNSKLAQKNRKRQNNQEEQPRKKLVVQLPKKKKMDTEVIQNVNLETRNTTTQKKERRGSIGQKKQITKTFDLKIHEKSSNSAEGQNDIFHDSHKLMTGQESAVAEKLKESEKITLPLSTPPPLVPVVRRNLVGTFQNISEANSFIEKNFQSRVYVRPSSAVANGSTLRTSNTQVAGTARHISGKLVRLGAPILSGPRVRGGVTPGKTVRTVLLRSTYPGQNPITRPILHIRPVIPGLKVSGAVVQSPSAVVSTTNAGVSKTQVDTTASSNYSKTTEGQFNIKTSICDAGETSNSAKSIVISSNNLTSPFPIKSTPKGTIVISAPSSTTAAKQAVDNVTPVASACSDSSVGKPANKVADSETTDPSGFETLSCNDS</sequence>
<feature type="region of interest" description="Disordered" evidence="1">
    <location>
        <begin position="103"/>
        <end position="143"/>
    </location>
</feature>
<accession>A0A0A9X7M9</accession>
<feature type="compositionally biased region" description="Acidic residues" evidence="1">
    <location>
        <begin position="820"/>
        <end position="830"/>
    </location>
</feature>
<feature type="non-terminal residue" evidence="3">
    <location>
        <position position="1"/>
    </location>
</feature>
<name>A0A0A9X7M9_LYGHE</name>
<dbReference type="Pfam" id="PF16059">
    <property type="entry name" value="MGA_dom"/>
    <property type="match status" value="1"/>
</dbReference>